<dbReference type="EMBL" id="QAIC01000025">
    <property type="protein sequence ID" value="MDN4572061.1"/>
    <property type="molecule type" value="Genomic_DNA"/>
</dbReference>
<evidence type="ECO:0000313" key="7">
    <source>
        <dbReference type="EMBL" id="MDN4572061.1"/>
    </source>
</evidence>
<evidence type="ECO:0000259" key="6">
    <source>
        <dbReference type="PROSITE" id="PS50977"/>
    </source>
</evidence>
<evidence type="ECO:0000256" key="4">
    <source>
        <dbReference type="PROSITE-ProRule" id="PRU00335"/>
    </source>
</evidence>
<dbReference type="Gene3D" id="1.10.357.10">
    <property type="entry name" value="Tetracycline Repressor, domain 2"/>
    <property type="match status" value="1"/>
</dbReference>
<keyword evidence="9" id="KW-1185">Reference proteome</keyword>
<reference evidence="7" key="1">
    <citation type="submission" date="2018-04" db="EMBL/GenBank/DDBJ databases">
        <authorList>
            <person name="Jy Z."/>
        </authorList>
    </citation>
    <scope>NUCLEOTIDE SEQUENCE</scope>
    <source>
        <strain evidence="8">AS13</strain>
        <strain evidence="7">LA18</strain>
    </source>
</reference>
<sequence>MASEADMTPPHTKAREPMSDEGIDIEPVQPSAFHQRVIDATQECVNRLGLDRTKVDDIAEVAGISRATLYRRYGNKDAILEALIGEQVGPAAQAAIGILMAREGGIAQRIELALVRGVLEMPRQPWLENVFEATSHTQGQALFHATYRQRIRAVLHLLLKEPGIRPGLDLEATLSWFLRELLALLAMRPCDEATLRRHIRCFILPVFVPDHAFAKTLVN</sequence>
<dbReference type="PANTHER" id="PTHR30055">
    <property type="entry name" value="HTH-TYPE TRANSCRIPTIONAL REGULATOR RUTR"/>
    <property type="match status" value="1"/>
</dbReference>
<dbReference type="GO" id="GO:0000976">
    <property type="term" value="F:transcription cis-regulatory region binding"/>
    <property type="evidence" value="ECO:0007669"/>
    <property type="project" value="TreeGrafter"/>
</dbReference>
<dbReference type="Pfam" id="PF00440">
    <property type="entry name" value="TetR_N"/>
    <property type="match status" value="1"/>
</dbReference>
<evidence type="ECO:0000313" key="10">
    <source>
        <dbReference type="Proteomes" id="UP001172791"/>
    </source>
</evidence>
<proteinExistence type="predicted"/>
<feature type="region of interest" description="Disordered" evidence="5">
    <location>
        <begin position="1"/>
        <end position="22"/>
    </location>
</feature>
<feature type="DNA-binding region" description="H-T-H motif" evidence="4">
    <location>
        <begin position="54"/>
        <end position="73"/>
    </location>
</feature>
<dbReference type="GO" id="GO:0003700">
    <property type="term" value="F:DNA-binding transcription factor activity"/>
    <property type="evidence" value="ECO:0007669"/>
    <property type="project" value="TreeGrafter"/>
</dbReference>
<dbReference type="Proteomes" id="UP001172788">
    <property type="component" value="Unassembled WGS sequence"/>
</dbReference>
<evidence type="ECO:0000313" key="9">
    <source>
        <dbReference type="Proteomes" id="UP001172788"/>
    </source>
</evidence>
<dbReference type="PROSITE" id="PS50977">
    <property type="entry name" value="HTH_TETR_2"/>
    <property type="match status" value="1"/>
</dbReference>
<gene>
    <name evidence="7" type="ORF">DBA34_02085</name>
    <name evidence="8" type="ORF">DBB29_01050</name>
</gene>
<dbReference type="InterPro" id="IPR050109">
    <property type="entry name" value="HTH-type_TetR-like_transc_reg"/>
</dbReference>
<keyword evidence="1" id="KW-0805">Transcription regulation</keyword>
<dbReference type="AlphaFoldDB" id="A0AAW7MHC3"/>
<dbReference type="Proteomes" id="UP001172791">
    <property type="component" value="Unassembled WGS sequence"/>
</dbReference>
<dbReference type="PRINTS" id="PR00455">
    <property type="entry name" value="HTHTETR"/>
</dbReference>
<dbReference type="EMBL" id="QAID01000024">
    <property type="protein sequence ID" value="MDN4576717.1"/>
    <property type="molecule type" value="Genomic_DNA"/>
</dbReference>
<comment type="caution">
    <text evidence="7">The sequence shown here is derived from an EMBL/GenBank/DDBJ whole genome shotgun (WGS) entry which is preliminary data.</text>
</comment>
<dbReference type="InterPro" id="IPR009057">
    <property type="entry name" value="Homeodomain-like_sf"/>
</dbReference>
<protein>
    <submittedName>
        <fullName evidence="7">TetR/AcrR family transcriptional regulator</fullName>
    </submittedName>
</protein>
<name>A0AAW7MHC3_9BURK</name>
<evidence type="ECO:0000256" key="3">
    <source>
        <dbReference type="ARBA" id="ARBA00023163"/>
    </source>
</evidence>
<evidence type="ECO:0000313" key="8">
    <source>
        <dbReference type="EMBL" id="MDN4576717.1"/>
    </source>
</evidence>
<keyword evidence="2 4" id="KW-0238">DNA-binding</keyword>
<organism evidence="7 10">
    <name type="scientific">Pandoraea cepalis</name>
    <dbReference type="NCBI Taxonomy" id="2508294"/>
    <lineage>
        <taxon>Bacteria</taxon>
        <taxon>Pseudomonadati</taxon>
        <taxon>Pseudomonadota</taxon>
        <taxon>Betaproteobacteria</taxon>
        <taxon>Burkholderiales</taxon>
        <taxon>Burkholderiaceae</taxon>
        <taxon>Pandoraea</taxon>
    </lineage>
</organism>
<dbReference type="PANTHER" id="PTHR30055:SF234">
    <property type="entry name" value="HTH-TYPE TRANSCRIPTIONAL REGULATOR BETI"/>
    <property type="match status" value="1"/>
</dbReference>
<evidence type="ECO:0000256" key="1">
    <source>
        <dbReference type="ARBA" id="ARBA00023015"/>
    </source>
</evidence>
<feature type="domain" description="HTH tetR-type" evidence="6">
    <location>
        <begin position="31"/>
        <end position="91"/>
    </location>
</feature>
<accession>A0AAW7MHC3</accession>
<dbReference type="InterPro" id="IPR001647">
    <property type="entry name" value="HTH_TetR"/>
</dbReference>
<keyword evidence="3" id="KW-0804">Transcription</keyword>
<evidence type="ECO:0000256" key="5">
    <source>
        <dbReference type="SAM" id="MobiDB-lite"/>
    </source>
</evidence>
<evidence type="ECO:0000256" key="2">
    <source>
        <dbReference type="ARBA" id="ARBA00023125"/>
    </source>
</evidence>
<dbReference type="SUPFAM" id="SSF46689">
    <property type="entry name" value="Homeodomain-like"/>
    <property type="match status" value="1"/>
</dbReference>